<reference evidence="10 11" key="1">
    <citation type="submission" date="2016-10" db="EMBL/GenBank/DDBJ databases">
        <authorList>
            <person name="Varghese N."/>
            <person name="Submissions S."/>
        </authorList>
    </citation>
    <scope>NUCLEOTIDE SEQUENCE [LARGE SCALE GENOMIC DNA]</scope>
    <source>
        <strain evidence="10 11">S7-754</strain>
    </source>
</reference>
<name>A0A1G7F2V9_9SPHN</name>
<organism evidence="10 11">
    <name type="scientific">Sphingomonas carotinifaciens</name>
    <dbReference type="NCBI Taxonomy" id="1166323"/>
    <lineage>
        <taxon>Bacteria</taxon>
        <taxon>Pseudomonadati</taxon>
        <taxon>Pseudomonadota</taxon>
        <taxon>Alphaproteobacteria</taxon>
        <taxon>Sphingomonadales</taxon>
        <taxon>Sphingomonadaceae</taxon>
        <taxon>Sphingomonas</taxon>
    </lineage>
</organism>
<reference evidence="9 12" key="2">
    <citation type="submission" date="2019-12" db="EMBL/GenBank/DDBJ databases">
        <authorList>
            <person name="Zheng J."/>
        </authorList>
    </citation>
    <scope>NUCLEOTIDE SEQUENCE [LARGE SCALE GENOMIC DNA]</scope>
    <source>
        <strain evidence="9 12">DSM 27347</strain>
    </source>
</reference>
<feature type="domain" description="Peptidase M48" evidence="8">
    <location>
        <begin position="66"/>
        <end position="256"/>
    </location>
</feature>
<dbReference type="InterPro" id="IPR051156">
    <property type="entry name" value="Mito/Outer_Membr_Metalloprot"/>
</dbReference>
<comment type="similarity">
    <text evidence="6">Belongs to the peptidase M48 family.</text>
</comment>
<proteinExistence type="inferred from homology"/>
<keyword evidence="1 6" id="KW-0645">Protease</keyword>
<evidence type="ECO:0000313" key="11">
    <source>
        <dbReference type="Proteomes" id="UP000323502"/>
    </source>
</evidence>
<dbReference type="RefSeq" id="WP_149680836.1">
    <property type="nucleotide sequence ID" value="NZ_FNBI01000001.1"/>
</dbReference>
<evidence type="ECO:0000256" key="2">
    <source>
        <dbReference type="ARBA" id="ARBA00022723"/>
    </source>
</evidence>
<evidence type="ECO:0000256" key="4">
    <source>
        <dbReference type="ARBA" id="ARBA00022833"/>
    </source>
</evidence>
<evidence type="ECO:0000256" key="7">
    <source>
        <dbReference type="SAM" id="SignalP"/>
    </source>
</evidence>
<dbReference type="InterPro" id="IPR001915">
    <property type="entry name" value="Peptidase_M48"/>
</dbReference>
<dbReference type="SUPFAM" id="SSF48452">
    <property type="entry name" value="TPR-like"/>
    <property type="match status" value="1"/>
</dbReference>
<dbReference type="CDD" id="cd07324">
    <property type="entry name" value="M48C_Oma1-like"/>
    <property type="match status" value="1"/>
</dbReference>
<evidence type="ECO:0000313" key="12">
    <source>
        <dbReference type="Proteomes" id="UP000436801"/>
    </source>
</evidence>
<dbReference type="Proteomes" id="UP000436801">
    <property type="component" value="Unassembled WGS sequence"/>
</dbReference>
<sequence>MIAQVLAALALLATGPAQGGAAQAGPGAGIGMGYQPADKDERGLWMEVNELERRFRTSAFVIRDPALNAYVRGVFCRMVDAAACQGVRIYLVRTADFNASMAPTGMIMVNTGLLLRVRNEAQLAAVLGHEYAHFTRRHSLRNLRDMRGKANALAWLSVLPVPGLAGAAAMGAVQFGLIGAIFHFSRAMESEADAGSVPLMVKAGYDPREAEKVWEQLRAEQDATAAARHTRSRKNDNGGLFATHPPSAERIAALHALAAGGTGEDGRAAYSAALAPWWPQLVDDQVKLNDTGATDFLLTALAHDGWTADLLYARGELYRARGQAADLGQAAGFYREAIALPGAPAEAWRGAGLVALRTGRADEGRAALAEYLRRKPDATDKAMIGMMAEGL</sequence>
<evidence type="ECO:0000256" key="6">
    <source>
        <dbReference type="RuleBase" id="RU003983"/>
    </source>
</evidence>
<comment type="cofactor">
    <cofactor evidence="6">
        <name>Zn(2+)</name>
        <dbReference type="ChEBI" id="CHEBI:29105"/>
    </cofactor>
    <text evidence="6">Binds 1 zinc ion per subunit.</text>
</comment>
<evidence type="ECO:0000256" key="5">
    <source>
        <dbReference type="ARBA" id="ARBA00023049"/>
    </source>
</evidence>
<dbReference type="GO" id="GO:0004222">
    <property type="term" value="F:metalloendopeptidase activity"/>
    <property type="evidence" value="ECO:0007669"/>
    <property type="project" value="InterPro"/>
</dbReference>
<keyword evidence="11" id="KW-1185">Reference proteome</keyword>
<dbReference type="EMBL" id="WSUT01000005">
    <property type="protein sequence ID" value="MWC45248.1"/>
    <property type="molecule type" value="Genomic_DNA"/>
</dbReference>
<accession>A0A1G7F2V9</accession>
<protein>
    <submittedName>
        <fullName evidence="9">M48 family metalloprotease</fullName>
    </submittedName>
    <submittedName>
        <fullName evidence="10">Zn-dependent protease, contains TPR repeats</fullName>
    </submittedName>
</protein>
<keyword evidence="5 6" id="KW-0482">Metalloprotease</keyword>
<dbReference type="Pfam" id="PF01435">
    <property type="entry name" value="Peptidase_M48"/>
    <property type="match status" value="1"/>
</dbReference>
<dbReference type="InterPro" id="IPR011990">
    <property type="entry name" value="TPR-like_helical_dom_sf"/>
</dbReference>
<evidence type="ECO:0000256" key="1">
    <source>
        <dbReference type="ARBA" id="ARBA00022670"/>
    </source>
</evidence>
<dbReference type="Proteomes" id="UP000323502">
    <property type="component" value="Unassembled WGS sequence"/>
</dbReference>
<dbReference type="AlphaFoldDB" id="A0A1G7F2V9"/>
<dbReference type="Gene3D" id="1.25.40.10">
    <property type="entry name" value="Tetratricopeptide repeat domain"/>
    <property type="match status" value="1"/>
</dbReference>
<evidence type="ECO:0000313" key="9">
    <source>
        <dbReference type="EMBL" id="MWC45248.1"/>
    </source>
</evidence>
<dbReference type="PANTHER" id="PTHR22726">
    <property type="entry name" value="METALLOENDOPEPTIDASE OMA1"/>
    <property type="match status" value="1"/>
</dbReference>
<feature type="signal peptide" evidence="7">
    <location>
        <begin position="1"/>
        <end position="19"/>
    </location>
</feature>
<keyword evidence="4 6" id="KW-0862">Zinc</keyword>
<keyword evidence="7" id="KW-0732">Signal</keyword>
<dbReference type="GO" id="GO:0016020">
    <property type="term" value="C:membrane"/>
    <property type="evidence" value="ECO:0007669"/>
    <property type="project" value="TreeGrafter"/>
</dbReference>
<dbReference type="GO" id="GO:0046872">
    <property type="term" value="F:metal ion binding"/>
    <property type="evidence" value="ECO:0007669"/>
    <property type="project" value="UniProtKB-KW"/>
</dbReference>
<keyword evidence="3 6" id="KW-0378">Hydrolase</keyword>
<feature type="chain" id="PRO_5033270844" evidence="7">
    <location>
        <begin position="20"/>
        <end position="391"/>
    </location>
</feature>
<evidence type="ECO:0000313" key="10">
    <source>
        <dbReference type="EMBL" id="SDE70274.1"/>
    </source>
</evidence>
<dbReference type="EMBL" id="FNBI01000001">
    <property type="protein sequence ID" value="SDE70274.1"/>
    <property type="molecule type" value="Genomic_DNA"/>
</dbReference>
<keyword evidence="2" id="KW-0479">Metal-binding</keyword>
<evidence type="ECO:0000256" key="3">
    <source>
        <dbReference type="ARBA" id="ARBA00022801"/>
    </source>
</evidence>
<dbReference type="OrthoDB" id="9810445at2"/>
<gene>
    <name evidence="9" type="ORF">GQR91_16660</name>
    <name evidence="10" type="ORF">SAMN05216557_101212</name>
</gene>
<dbReference type="Gene3D" id="3.30.2010.10">
    <property type="entry name" value="Metalloproteases ('zincins'), catalytic domain"/>
    <property type="match status" value="1"/>
</dbReference>
<dbReference type="PANTHER" id="PTHR22726:SF1">
    <property type="entry name" value="METALLOENDOPEPTIDASE OMA1, MITOCHONDRIAL"/>
    <property type="match status" value="1"/>
</dbReference>
<dbReference type="GO" id="GO:0051603">
    <property type="term" value="P:proteolysis involved in protein catabolic process"/>
    <property type="evidence" value="ECO:0007669"/>
    <property type="project" value="TreeGrafter"/>
</dbReference>
<evidence type="ECO:0000259" key="8">
    <source>
        <dbReference type="Pfam" id="PF01435"/>
    </source>
</evidence>